<dbReference type="RefSeq" id="XP_041408199.1">
    <property type="nucleotide sequence ID" value="XM_041552265.1"/>
</dbReference>
<name>A0A8H2VIU9_9SACH</name>
<feature type="compositionally biased region" description="Low complexity" evidence="1">
    <location>
        <begin position="409"/>
        <end position="421"/>
    </location>
</feature>
<evidence type="ECO:0000313" key="2">
    <source>
        <dbReference type="EMBL" id="CAB4256355.1"/>
    </source>
</evidence>
<protein>
    <submittedName>
        <fullName evidence="2">Similar to Saccharomyces cerevisiae YML017W PSP2 Asn rich cytoplasmic protein that contains RGG motifs</fullName>
    </submittedName>
</protein>
<evidence type="ECO:0000313" key="3">
    <source>
        <dbReference type="Proteomes" id="UP000644660"/>
    </source>
</evidence>
<feature type="region of interest" description="Disordered" evidence="1">
    <location>
        <begin position="42"/>
        <end position="65"/>
    </location>
</feature>
<feature type="compositionally biased region" description="Polar residues" evidence="1">
    <location>
        <begin position="310"/>
        <end position="327"/>
    </location>
</feature>
<feature type="compositionally biased region" description="Low complexity" evidence="1">
    <location>
        <begin position="49"/>
        <end position="59"/>
    </location>
</feature>
<feature type="region of interest" description="Disordered" evidence="1">
    <location>
        <begin position="339"/>
        <end position="539"/>
    </location>
</feature>
<feature type="region of interest" description="Disordered" evidence="1">
    <location>
        <begin position="303"/>
        <end position="327"/>
    </location>
</feature>
<accession>A0A8H2VIU9</accession>
<feature type="compositionally biased region" description="Low complexity" evidence="1">
    <location>
        <begin position="529"/>
        <end position="539"/>
    </location>
</feature>
<feature type="compositionally biased region" description="Basic and acidic residues" evidence="1">
    <location>
        <begin position="493"/>
        <end position="509"/>
    </location>
</feature>
<reference evidence="2 3" key="1">
    <citation type="submission" date="2020-05" db="EMBL/GenBank/DDBJ databases">
        <authorList>
            <person name="Casaregola S."/>
            <person name="Devillers H."/>
            <person name="Grondin C."/>
        </authorList>
    </citation>
    <scope>NUCLEOTIDE SEQUENCE [LARGE SCALE GENOMIC DNA]</scope>
    <source>
        <strain evidence="2 3">CLIB 1767</strain>
    </source>
</reference>
<gene>
    <name evidence="2" type="ORF">KABA2_09S02750</name>
</gene>
<keyword evidence="3" id="KW-1185">Reference proteome</keyword>
<sequence>MSLEEFLGDESLGASVWDESDINLDAITNTTNIDLFRQAKNKSNDARGHNPSHNSNNNNYHRDPHAFNDVEDIENNGSMPGPPYIVKFSNLPPKFSNRDIEELFQAKFTKFIKFKLFWELNVNPSIETMKNGTEFEQNFKLESKVAFVELYTARDLQKIANFWKEPLRDIYNINTEIAIFENFKEYISKADLLKNDPQIDAGRPFIEHKHKPSPFGSAKPTDTQSVTLEIEKKMDELHVEDTTTLRRLSQNEGESAPLASLVRQSDPLIDNHHHDASVEKPKITILKKPTLSYSEVLQKSVEETKKHGSASPTHSYYQSTESSPMTTTNLADSAIEDDETQANTDNTSNAINDNVEGSKTTETGSNETMADSSDATQFKDKDNDRSGNNNSYKSRRGGYTNRERGSSRGGYHNNRGGYNSDRGGRGGYKSYSNNNDNFNKGSKYSRDQNDNNSSSERKEKNEKADSQSYSLFKPASSFLHNESSSNNDGRSSNNDHRGYNNNRGNDRGHGRGRGGRGGRGRGRGGFNRGGHSNFRGQSD</sequence>
<feature type="compositionally biased region" description="Polar residues" evidence="1">
    <location>
        <begin position="341"/>
        <end position="376"/>
    </location>
</feature>
<feature type="compositionally biased region" description="Basic residues" evidence="1">
    <location>
        <begin position="510"/>
        <end position="522"/>
    </location>
</feature>
<comment type="caution">
    <text evidence="2">The sequence shown here is derived from an EMBL/GenBank/DDBJ whole genome shotgun (WGS) entry which is preliminary data.</text>
</comment>
<evidence type="ECO:0000256" key="1">
    <source>
        <dbReference type="SAM" id="MobiDB-lite"/>
    </source>
</evidence>
<feature type="compositionally biased region" description="Basic and acidic residues" evidence="1">
    <location>
        <begin position="444"/>
        <end position="465"/>
    </location>
</feature>
<feature type="compositionally biased region" description="Polar residues" evidence="1">
    <location>
        <begin position="430"/>
        <end position="442"/>
    </location>
</feature>
<dbReference type="GeneID" id="64859428"/>
<dbReference type="Proteomes" id="UP000644660">
    <property type="component" value="Unassembled WGS sequence"/>
</dbReference>
<proteinExistence type="predicted"/>
<dbReference type="EMBL" id="CAEFZW010000009">
    <property type="protein sequence ID" value="CAB4256355.1"/>
    <property type="molecule type" value="Genomic_DNA"/>
</dbReference>
<dbReference type="AlphaFoldDB" id="A0A8H2VIU9"/>
<organism evidence="2 3">
    <name type="scientific">Maudiozyma barnettii</name>
    <dbReference type="NCBI Taxonomy" id="61262"/>
    <lineage>
        <taxon>Eukaryota</taxon>
        <taxon>Fungi</taxon>
        <taxon>Dikarya</taxon>
        <taxon>Ascomycota</taxon>
        <taxon>Saccharomycotina</taxon>
        <taxon>Saccharomycetes</taxon>
        <taxon>Saccharomycetales</taxon>
        <taxon>Saccharomycetaceae</taxon>
        <taxon>Maudiozyma</taxon>
    </lineage>
</organism>
<feature type="compositionally biased region" description="Low complexity" evidence="1">
    <location>
        <begin position="481"/>
        <end position="492"/>
    </location>
</feature>